<protein>
    <submittedName>
        <fullName evidence="1">Uncharacterized protein</fullName>
    </submittedName>
</protein>
<sequence>MLLRNHRTLRFVADTAQTAMTVGVANVLCDDRSAPLAWPTPAPAPTAPLWQYPGKHLLLIHARLVTPRQLRCESAVLAMSVACDFNTPSTVLCQFGIGIATEIVSTTLVPILKT</sequence>
<evidence type="ECO:0000313" key="1">
    <source>
        <dbReference type="EMBL" id="CAF4845451.1"/>
    </source>
</evidence>
<evidence type="ECO:0000313" key="2">
    <source>
        <dbReference type="Proteomes" id="UP000663880"/>
    </source>
</evidence>
<dbReference type="OrthoDB" id="6931509at2759"/>
<gene>
    <name evidence="1" type="ORF">PMACD_LOCUS6586</name>
</gene>
<accession>A0A821RR60</accession>
<keyword evidence="2" id="KW-1185">Reference proteome</keyword>
<name>A0A821RR60_9NEOP</name>
<organism evidence="1 2">
    <name type="scientific">Pieris macdunnoughi</name>
    <dbReference type="NCBI Taxonomy" id="345717"/>
    <lineage>
        <taxon>Eukaryota</taxon>
        <taxon>Metazoa</taxon>
        <taxon>Ecdysozoa</taxon>
        <taxon>Arthropoda</taxon>
        <taxon>Hexapoda</taxon>
        <taxon>Insecta</taxon>
        <taxon>Pterygota</taxon>
        <taxon>Neoptera</taxon>
        <taxon>Endopterygota</taxon>
        <taxon>Lepidoptera</taxon>
        <taxon>Glossata</taxon>
        <taxon>Ditrysia</taxon>
        <taxon>Papilionoidea</taxon>
        <taxon>Pieridae</taxon>
        <taxon>Pierinae</taxon>
        <taxon>Pieris</taxon>
    </lineage>
</organism>
<reference evidence="1" key="1">
    <citation type="submission" date="2021-02" db="EMBL/GenBank/DDBJ databases">
        <authorList>
            <person name="Steward A R."/>
        </authorList>
    </citation>
    <scope>NUCLEOTIDE SEQUENCE</scope>
</reference>
<dbReference type="AlphaFoldDB" id="A0A821RR60"/>
<comment type="caution">
    <text evidence="1">The sequence shown here is derived from an EMBL/GenBank/DDBJ whole genome shotgun (WGS) entry which is preliminary data.</text>
</comment>
<proteinExistence type="predicted"/>
<dbReference type="Proteomes" id="UP000663880">
    <property type="component" value="Unassembled WGS sequence"/>
</dbReference>
<dbReference type="EMBL" id="CAJOBZ010000014">
    <property type="protein sequence ID" value="CAF4845451.1"/>
    <property type="molecule type" value="Genomic_DNA"/>
</dbReference>